<name>A0A250DMK6_9BURK</name>
<sequence>MLSSHASDISKDVAAIGAQSKFVELDGLTTHYIEAGEGPLLVLVHGGGAGADSWGNWRSCLSAYARKFRVIAYDMPGFGRTAKPDPSVYDYGQGARNRHLTALIRHLNHAAPAHLIGNSMGGATALGVAMDAPDLVRKLVLMGSAGLGISNPDPEAMRPFAAYDYSIEAMRTIMEHLGGARFRFDEQLLQYRHALMQEPAARAAIDVIKRSKLTYTAEQIASVKTPTLVVGGKADKVAILARTYGYLELLENSWGFVLPHVGHWAMMESPREFVAITTAFFDEELF</sequence>
<dbReference type="GO" id="GO:0016787">
    <property type="term" value="F:hydrolase activity"/>
    <property type="evidence" value="ECO:0007669"/>
    <property type="project" value="UniProtKB-KW"/>
</dbReference>
<dbReference type="PANTHER" id="PTHR46438:SF11">
    <property type="entry name" value="LIPASE-RELATED"/>
    <property type="match status" value="1"/>
</dbReference>
<dbReference type="Gene3D" id="3.40.50.1820">
    <property type="entry name" value="alpha/beta hydrolase"/>
    <property type="match status" value="1"/>
</dbReference>
<dbReference type="SUPFAM" id="SSF53474">
    <property type="entry name" value="alpha/beta-Hydrolases"/>
    <property type="match status" value="1"/>
</dbReference>
<gene>
    <name evidence="2" type="ORF">CKY39_22040</name>
</gene>
<keyword evidence="2" id="KW-0378">Hydrolase</keyword>
<evidence type="ECO:0000259" key="1">
    <source>
        <dbReference type="Pfam" id="PF12697"/>
    </source>
</evidence>
<organism evidence="2 3">
    <name type="scientific">Variovorax boronicumulans</name>
    <dbReference type="NCBI Taxonomy" id="436515"/>
    <lineage>
        <taxon>Bacteria</taxon>
        <taxon>Pseudomonadati</taxon>
        <taxon>Pseudomonadota</taxon>
        <taxon>Betaproteobacteria</taxon>
        <taxon>Burkholderiales</taxon>
        <taxon>Comamonadaceae</taxon>
        <taxon>Variovorax</taxon>
    </lineage>
</organism>
<dbReference type="PRINTS" id="PR00412">
    <property type="entry name" value="EPOXHYDRLASE"/>
</dbReference>
<dbReference type="AlphaFoldDB" id="A0A250DMK6"/>
<dbReference type="EMBL" id="CP023284">
    <property type="protein sequence ID" value="ATA55608.1"/>
    <property type="molecule type" value="Genomic_DNA"/>
</dbReference>
<dbReference type="Pfam" id="PF12697">
    <property type="entry name" value="Abhydrolase_6"/>
    <property type="match status" value="1"/>
</dbReference>
<evidence type="ECO:0000313" key="2">
    <source>
        <dbReference type="EMBL" id="ATA55608.1"/>
    </source>
</evidence>
<dbReference type="PANTHER" id="PTHR46438">
    <property type="entry name" value="ALPHA/BETA-HYDROLASES SUPERFAMILY PROTEIN"/>
    <property type="match status" value="1"/>
</dbReference>
<dbReference type="Proteomes" id="UP000217154">
    <property type="component" value="Chromosome"/>
</dbReference>
<dbReference type="InterPro" id="IPR029058">
    <property type="entry name" value="AB_hydrolase_fold"/>
</dbReference>
<accession>A0A250DMK6</accession>
<dbReference type="PRINTS" id="PR00111">
    <property type="entry name" value="ABHYDROLASE"/>
</dbReference>
<proteinExistence type="predicted"/>
<reference evidence="2 3" key="1">
    <citation type="submission" date="2017-09" db="EMBL/GenBank/DDBJ databases">
        <title>The diverse metabolic capabilities of V. boronicumulans make it an excellent choice for continued studies on novel biodegradation.</title>
        <authorList>
            <person name="Sun S."/>
        </authorList>
    </citation>
    <scope>NUCLEOTIDE SEQUENCE [LARGE SCALE GENOMIC DNA]</scope>
    <source>
        <strain evidence="2 3">J1</strain>
    </source>
</reference>
<dbReference type="KEGG" id="vbo:CKY39_22040"/>
<feature type="domain" description="AB hydrolase-1" evidence="1">
    <location>
        <begin position="41"/>
        <end position="275"/>
    </location>
</feature>
<evidence type="ECO:0000313" key="3">
    <source>
        <dbReference type="Proteomes" id="UP000217154"/>
    </source>
</evidence>
<dbReference type="InterPro" id="IPR000073">
    <property type="entry name" value="AB_hydrolase_1"/>
</dbReference>
<protein>
    <submittedName>
        <fullName evidence="2">Alpha/beta hydrolase</fullName>
    </submittedName>
</protein>
<dbReference type="RefSeq" id="WP_095745958.1">
    <property type="nucleotide sequence ID" value="NZ_CP023284.1"/>
</dbReference>
<dbReference type="InterPro" id="IPR000639">
    <property type="entry name" value="Epox_hydrolase-like"/>
</dbReference>